<dbReference type="Proteomes" id="UP000286806">
    <property type="component" value="Unassembled WGS sequence"/>
</dbReference>
<dbReference type="CDD" id="cd03884">
    <property type="entry name" value="M20_bAS"/>
    <property type="match status" value="1"/>
</dbReference>
<comment type="caution">
    <text evidence="5">The sequence shown here is derived from an EMBL/GenBank/DDBJ whole genome shotgun (WGS) entry which is preliminary data.</text>
</comment>
<dbReference type="SUPFAM" id="SSF53187">
    <property type="entry name" value="Zn-dependent exopeptidases"/>
    <property type="match status" value="1"/>
</dbReference>
<dbReference type="Gene3D" id="3.30.70.360">
    <property type="match status" value="1"/>
</dbReference>
<dbReference type="InterPro" id="IPR036264">
    <property type="entry name" value="Bact_exopeptidase_dim_dom"/>
</dbReference>
<evidence type="ECO:0000256" key="3">
    <source>
        <dbReference type="PIRSR" id="PIRSR001235-1"/>
    </source>
</evidence>
<evidence type="ECO:0000313" key="6">
    <source>
        <dbReference type="Proteomes" id="UP000286806"/>
    </source>
</evidence>
<keyword evidence="6" id="KW-1185">Reference proteome</keyword>
<evidence type="ECO:0000259" key="4">
    <source>
        <dbReference type="Pfam" id="PF07687"/>
    </source>
</evidence>
<comment type="cofactor">
    <cofactor evidence="3">
        <name>Zn(2+)</name>
        <dbReference type="ChEBI" id="CHEBI:29105"/>
    </cofactor>
    <text evidence="3">Binds 2 Zn(2+) ions per subunit.</text>
</comment>
<organism evidence="5 6">
    <name type="scientific">Sulfuriferula multivorans</name>
    <dbReference type="NCBI Taxonomy" id="1559896"/>
    <lineage>
        <taxon>Bacteria</taxon>
        <taxon>Pseudomonadati</taxon>
        <taxon>Pseudomonadota</taxon>
        <taxon>Betaproteobacteria</taxon>
        <taxon>Nitrosomonadales</taxon>
        <taxon>Sulfuricellaceae</taxon>
        <taxon>Sulfuriferula</taxon>
    </lineage>
</organism>
<dbReference type="InterPro" id="IPR002933">
    <property type="entry name" value="Peptidase_M20"/>
</dbReference>
<dbReference type="SUPFAM" id="SSF55031">
    <property type="entry name" value="Bacterial exopeptidase dimerisation domain"/>
    <property type="match status" value="1"/>
</dbReference>
<keyword evidence="3" id="KW-0862">Zinc</keyword>
<feature type="binding site" evidence="3">
    <location>
        <position position="208"/>
    </location>
    <ligand>
        <name>Zn(2+)</name>
        <dbReference type="ChEBI" id="CHEBI:29105"/>
        <label>1</label>
    </ligand>
</feature>
<dbReference type="RefSeq" id="WP_223247802.1">
    <property type="nucleotide sequence ID" value="NZ_BGOW01000020.1"/>
</dbReference>
<evidence type="ECO:0000256" key="2">
    <source>
        <dbReference type="ARBA" id="ARBA00022801"/>
    </source>
</evidence>
<reference evidence="5 6" key="1">
    <citation type="journal article" date="2019" name="Front. Microbiol.">
        <title>Genomes of Neutrophilic Sulfur-Oxidizing Chemolithoautotrophs Representing 9 Proteobacterial Species From 8 Genera.</title>
        <authorList>
            <person name="Watanabe T."/>
            <person name="Kojima H."/>
            <person name="Umezawa K."/>
            <person name="Hori C."/>
            <person name="Takasuka T.E."/>
            <person name="Kato Y."/>
            <person name="Fukui M."/>
        </authorList>
    </citation>
    <scope>NUCLEOTIDE SEQUENCE [LARGE SCALE GENOMIC DNA]</scope>
    <source>
        <strain evidence="5 6">TTN</strain>
    </source>
</reference>
<gene>
    <name evidence="5" type="ORF">SFMTTN_2361</name>
</gene>
<dbReference type="PANTHER" id="PTHR32494">
    <property type="entry name" value="ALLANTOATE DEIMINASE-RELATED"/>
    <property type="match status" value="1"/>
</dbReference>
<dbReference type="InterPro" id="IPR011650">
    <property type="entry name" value="Peptidase_M20_dimer"/>
</dbReference>
<dbReference type="Gene3D" id="3.40.630.10">
    <property type="entry name" value="Zn peptidases"/>
    <property type="match status" value="1"/>
</dbReference>
<feature type="binding site" evidence="3">
    <location>
        <position position="109"/>
    </location>
    <ligand>
        <name>Zn(2+)</name>
        <dbReference type="ChEBI" id="CHEBI:29105"/>
        <label>1</label>
    </ligand>
</feature>
<dbReference type="EMBL" id="BGOW01000020">
    <property type="protein sequence ID" value="GBL46546.1"/>
    <property type="molecule type" value="Genomic_DNA"/>
</dbReference>
<feature type="binding site" evidence="3">
    <location>
        <position position="398"/>
    </location>
    <ligand>
        <name>Zn(2+)</name>
        <dbReference type="ChEBI" id="CHEBI:29105"/>
        <label>2</label>
    </ligand>
</feature>
<evidence type="ECO:0000256" key="1">
    <source>
        <dbReference type="ARBA" id="ARBA00006153"/>
    </source>
</evidence>
<evidence type="ECO:0000313" key="5">
    <source>
        <dbReference type="EMBL" id="GBL46546.1"/>
    </source>
</evidence>
<name>A0A401JFZ5_9PROT</name>
<dbReference type="NCBIfam" id="NF006771">
    <property type="entry name" value="PRK09290.1-5"/>
    <property type="match status" value="1"/>
</dbReference>
<dbReference type="Pfam" id="PF07687">
    <property type="entry name" value="M20_dimer"/>
    <property type="match status" value="1"/>
</dbReference>
<dbReference type="Pfam" id="PF01546">
    <property type="entry name" value="Peptidase_M20"/>
    <property type="match status" value="1"/>
</dbReference>
<sequence length="426" mass="45593">MNGNSQQSTKCSDSVRASRFVDKNRLWNRHMEMAAIGAIPGNGVNRQALSLEDIAARKLLISWAAARHYEIAMDGIGNLFVRRTGNEPELAPVMTGSHMDSQPMGGRFDGIYGVLAGLEIMEALDEAGVQTRRPIDLVAWTNEEGSRFAPGAMGSMVFTGSRPLDDFLGVKDQNGITLSDALADTIAAIPNCASHEFATPVAAYVEAHIEQGPLLEQSGSTIGVVTGIQGFRWFNVEVTGEAAHAGTTPISLRRDALQTAVACISALNALIREETDTLRFTIGRLDVTPNTPNTVPCRAAFSIDLRHPDQVVLERVGDLVEATCRTACIRCAVKVTEIATRSPCVFNPSMVDSVEEAAARLGLPSMRMPSGAFHDALFMHEICPTGMVFVPCEKGISHNPAENAAPDDLVAGARVLLATLVELANA</sequence>
<keyword evidence="3" id="KW-0479">Metal-binding</keyword>
<dbReference type="GO" id="GO:0016813">
    <property type="term" value="F:hydrolase activity, acting on carbon-nitrogen (but not peptide) bonds, in linear amidines"/>
    <property type="evidence" value="ECO:0007669"/>
    <property type="project" value="InterPro"/>
</dbReference>
<comment type="similarity">
    <text evidence="1">Belongs to the peptidase M20 family.</text>
</comment>
<dbReference type="PANTHER" id="PTHR32494:SF5">
    <property type="entry name" value="ALLANTOATE AMIDOHYDROLASE"/>
    <property type="match status" value="1"/>
</dbReference>
<protein>
    <submittedName>
        <fullName evidence="5">Beta-ureidopropionase</fullName>
    </submittedName>
</protein>
<dbReference type="GO" id="GO:0046872">
    <property type="term" value="F:metal ion binding"/>
    <property type="evidence" value="ECO:0007669"/>
    <property type="project" value="UniProtKB-KW"/>
</dbReference>
<feature type="binding site" evidence="3">
    <location>
        <position position="98"/>
    </location>
    <ligand>
        <name>Zn(2+)</name>
        <dbReference type="ChEBI" id="CHEBI:29105"/>
        <label>1</label>
    </ligand>
</feature>
<feature type="domain" description="Peptidase M20 dimerisation" evidence="4">
    <location>
        <begin position="227"/>
        <end position="327"/>
    </location>
</feature>
<proteinExistence type="inferred from homology"/>
<dbReference type="AlphaFoldDB" id="A0A401JFZ5"/>
<feature type="binding site" evidence="3">
    <location>
        <position position="109"/>
    </location>
    <ligand>
        <name>Zn(2+)</name>
        <dbReference type="ChEBI" id="CHEBI:29105"/>
        <label>2</label>
    </ligand>
</feature>
<keyword evidence="2" id="KW-0378">Hydrolase</keyword>
<feature type="binding site" evidence="3">
    <location>
        <position position="144"/>
    </location>
    <ligand>
        <name>Zn(2+)</name>
        <dbReference type="ChEBI" id="CHEBI:29105"/>
        <label>2</label>
    </ligand>
</feature>
<dbReference type="InterPro" id="IPR010158">
    <property type="entry name" value="Amidase_Cbmase"/>
</dbReference>
<dbReference type="PIRSF" id="PIRSF001235">
    <property type="entry name" value="Amidase_carbamoylase"/>
    <property type="match status" value="1"/>
</dbReference>
<dbReference type="NCBIfam" id="TIGR01879">
    <property type="entry name" value="hydantase"/>
    <property type="match status" value="1"/>
</dbReference>
<dbReference type="NCBIfam" id="NF006769">
    <property type="entry name" value="PRK09290.1-3"/>
    <property type="match status" value="1"/>
</dbReference>
<accession>A0A401JFZ5</accession>